<feature type="domain" description="LIM zinc-binding" evidence="7">
    <location>
        <begin position="785"/>
        <end position="849"/>
    </location>
</feature>
<evidence type="ECO:0000259" key="7">
    <source>
        <dbReference type="PROSITE" id="PS50023"/>
    </source>
</evidence>
<organism evidence="8 9">
    <name type="scientific">Rhodocollybia butyracea</name>
    <dbReference type="NCBI Taxonomy" id="206335"/>
    <lineage>
        <taxon>Eukaryota</taxon>
        <taxon>Fungi</taxon>
        <taxon>Dikarya</taxon>
        <taxon>Basidiomycota</taxon>
        <taxon>Agaricomycotina</taxon>
        <taxon>Agaricomycetes</taxon>
        <taxon>Agaricomycetidae</taxon>
        <taxon>Agaricales</taxon>
        <taxon>Marasmiineae</taxon>
        <taxon>Omphalotaceae</taxon>
        <taxon>Rhodocollybia</taxon>
    </lineage>
</organism>
<evidence type="ECO:0000256" key="1">
    <source>
        <dbReference type="ARBA" id="ARBA00022723"/>
    </source>
</evidence>
<dbReference type="SUPFAM" id="SSF57716">
    <property type="entry name" value="Glucocorticoid receptor-like (DNA-binding domain)"/>
    <property type="match status" value="4"/>
</dbReference>
<feature type="region of interest" description="Disordered" evidence="6">
    <location>
        <begin position="730"/>
        <end position="780"/>
    </location>
</feature>
<dbReference type="GO" id="GO:0005634">
    <property type="term" value="C:nucleus"/>
    <property type="evidence" value="ECO:0007669"/>
    <property type="project" value="TreeGrafter"/>
</dbReference>
<dbReference type="Pfam" id="PF00412">
    <property type="entry name" value="LIM"/>
    <property type="match status" value="2"/>
</dbReference>
<dbReference type="Gene3D" id="2.10.110.10">
    <property type="entry name" value="Cysteine Rich Protein"/>
    <property type="match status" value="3"/>
</dbReference>
<feature type="region of interest" description="Disordered" evidence="6">
    <location>
        <begin position="1"/>
        <end position="146"/>
    </location>
</feature>
<evidence type="ECO:0000256" key="2">
    <source>
        <dbReference type="ARBA" id="ARBA00022737"/>
    </source>
</evidence>
<keyword evidence="2" id="KW-0677">Repeat</keyword>
<dbReference type="GO" id="GO:0046872">
    <property type="term" value="F:metal ion binding"/>
    <property type="evidence" value="ECO:0007669"/>
    <property type="project" value="UniProtKB-KW"/>
</dbReference>
<dbReference type="GO" id="GO:0030695">
    <property type="term" value="F:GTPase regulator activity"/>
    <property type="evidence" value="ECO:0007669"/>
    <property type="project" value="UniProtKB-ARBA"/>
</dbReference>
<feature type="compositionally biased region" description="Basic and acidic residues" evidence="6">
    <location>
        <begin position="600"/>
        <end position="611"/>
    </location>
</feature>
<gene>
    <name evidence="8" type="ORF">BDP27DRAFT_1310900</name>
</gene>
<feature type="compositionally biased region" description="Polar residues" evidence="6">
    <location>
        <begin position="1"/>
        <end position="34"/>
    </location>
</feature>
<dbReference type="InterPro" id="IPR001781">
    <property type="entry name" value="Znf_LIM"/>
</dbReference>
<accession>A0A9P5QBC6</accession>
<reference evidence="8" key="1">
    <citation type="submission" date="2020-11" db="EMBL/GenBank/DDBJ databases">
        <authorList>
            <consortium name="DOE Joint Genome Institute"/>
            <person name="Ahrendt S."/>
            <person name="Riley R."/>
            <person name="Andreopoulos W."/>
            <person name="Labutti K."/>
            <person name="Pangilinan J."/>
            <person name="Ruiz-Duenas F.J."/>
            <person name="Barrasa J.M."/>
            <person name="Sanchez-Garcia M."/>
            <person name="Camarero S."/>
            <person name="Miyauchi S."/>
            <person name="Serrano A."/>
            <person name="Linde D."/>
            <person name="Babiker R."/>
            <person name="Drula E."/>
            <person name="Ayuso-Fernandez I."/>
            <person name="Pacheco R."/>
            <person name="Padilla G."/>
            <person name="Ferreira P."/>
            <person name="Barriuso J."/>
            <person name="Kellner H."/>
            <person name="Castanera R."/>
            <person name="Alfaro M."/>
            <person name="Ramirez L."/>
            <person name="Pisabarro A.G."/>
            <person name="Kuo A."/>
            <person name="Tritt A."/>
            <person name="Lipzen A."/>
            <person name="He G."/>
            <person name="Yan M."/>
            <person name="Ng V."/>
            <person name="Cullen D."/>
            <person name="Martin F."/>
            <person name="Rosso M.-N."/>
            <person name="Henrissat B."/>
            <person name="Hibbett D."/>
            <person name="Martinez A.T."/>
            <person name="Grigoriev I.V."/>
        </authorList>
    </citation>
    <scope>NUCLEOTIDE SEQUENCE</scope>
    <source>
        <strain evidence="8">AH 40177</strain>
    </source>
</reference>
<dbReference type="PROSITE" id="PS50023">
    <property type="entry name" value="LIM_DOMAIN_2"/>
    <property type="match status" value="2"/>
</dbReference>
<feature type="compositionally biased region" description="Low complexity" evidence="6">
    <location>
        <begin position="203"/>
        <end position="222"/>
    </location>
</feature>
<evidence type="ECO:0000256" key="6">
    <source>
        <dbReference type="SAM" id="MobiDB-lite"/>
    </source>
</evidence>
<keyword evidence="9" id="KW-1185">Reference proteome</keyword>
<evidence type="ECO:0000256" key="4">
    <source>
        <dbReference type="ARBA" id="ARBA00023038"/>
    </source>
</evidence>
<evidence type="ECO:0000256" key="5">
    <source>
        <dbReference type="PROSITE-ProRule" id="PRU00125"/>
    </source>
</evidence>
<dbReference type="SMART" id="SM00132">
    <property type="entry name" value="LIM"/>
    <property type="match status" value="3"/>
</dbReference>
<dbReference type="Proteomes" id="UP000772434">
    <property type="component" value="Unassembled WGS sequence"/>
</dbReference>
<comment type="caution">
    <text evidence="8">The sequence shown here is derived from an EMBL/GenBank/DDBJ whole genome shotgun (WGS) entry which is preliminary data.</text>
</comment>
<feature type="compositionally biased region" description="Polar residues" evidence="6">
    <location>
        <begin position="505"/>
        <end position="515"/>
    </location>
</feature>
<keyword evidence="4 5" id="KW-0440">LIM domain</keyword>
<feature type="region of interest" description="Disordered" evidence="6">
    <location>
        <begin position="184"/>
        <end position="287"/>
    </location>
</feature>
<feature type="compositionally biased region" description="Low complexity" evidence="6">
    <location>
        <begin position="278"/>
        <end position="287"/>
    </location>
</feature>
<dbReference type="EMBL" id="JADNRY010000002">
    <property type="protein sequence ID" value="KAF9078163.1"/>
    <property type="molecule type" value="Genomic_DNA"/>
</dbReference>
<sequence>MNSQHQYWQNQPHQNSRYPPAQYSQYPAQISRNASPGFKSQAELGFELPPVRPTVQQQQQQKPIPIHSQPAQPQLRGKPRPMSMGYPPVNTGYAPHMNGIPPQLARSSSASPTRKPLPAPAPAQGARPLAATQSSGFAPLPPNRTQSVDLSAFSRFNQERMASGAINIGARNSGLGNASYAPQYSQYQQQRQSPVAPPSFTTPPSQHVPSPQSSFPGNATTPARRRASPPRFFEGGSPSRNSSPEKPGFNAAFSRSSQPVPQRMPPQARSPPPPTTSAPPSITTPSFAAVRQRNPIFEPYSPTRSGSGPTETKFVPLWKRSTISSVNDAGGSPERGRSTIVPSVTPGRPLPQPTPDRFSTRYTVEEPDDDPGNSSIDSEISVSAVSTVSTAASASSTNTQKSDASNGPGILDLRGSMPQPPVMNRAVATTGALRTGNGTRSQLGQREVPQPPEMDRAGATTGAIHAGGAGSMTLRFAKMGIDASSGSGGSWPQDLPPLPRAPGSGFTTTKPFSRPTSSHSQSSSTSSTSFSARSASPASSIASSTAGALERFRRNAQPPAQPQPQYASHSSYKGRDARGYTGHETAFAGVKIESPAPLGGKEKMANVKKMEDDSEDDSVSNGNPRSAPRINFGNDDEYGSRSSKPEVPVITFGNAGEKDGKTSRASGTSSRPPRITFGEQDEDDEDGSPSGPMIRVSGDNSNFRPPPQIMFEVPGVGVESQFGNGIGPVINVTGEDDDNDRTPRRRGAASVSTPAHQGGPRALPSTRPQNGSSVREMPGRGRGGLTCPACARPIVGRIVAAMGMKWHPDCFRCTVCDELLEFQSSYEGVGEDGIKRPYCHLDYHEGFAPKCYHCKTAIVDERFISLNDPALGRRTYHEPHFFCAECGDPFLSPSSAARHNHERDFGKGAGGGGGELAFSGDGQFSYDDDDDNVGFAVYKGHPYCEACHVRLRLPKCKRCKRPLRDHMEAVEALGGKWCWACFRCTNCDKPFEDPAFFERDKKPYCENCFSILIRNEI</sequence>
<feature type="region of interest" description="Disordered" evidence="6">
    <location>
        <begin position="391"/>
        <end position="466"/>
    </location>
</feature>
<dbReference type="PROSITE" id="PS00478">
    <property type="entry name" value="LIM_DOMAIN_1"/>
    <property type="match status" value="1"/>
</dbReference>
<evidence type="ECO:0000313" key="8">
    <source>
        <dbReference type="EMBL" id="KAF9078163.1"/>
    </source>
</evidence>
<dbReference type="PANTHER" id="PTHR24205:SF16">
    <property type="entry name" value="GH01042P-RELATED"/>
    <property type="match status" value="1"/>
</dbReference>
<feature type="compositionally biased region" description="Low complexity" evidence="6">
    <location>
        <begin position="516"/>
        <end position="548"/>
    </location>
</feature>
<feature type="region of interest" description="Disordered" evidence="6">
    <location>
        <begin position="484"/>
        <end position="708"/>
    </location>
</feature>
<feature type="compositionally biased region" description="Low complexity" evidence="6">
    <location>
        <begin position="184"/>
        <end position="194"/>
    </location>
</feature>
<dbReference type="OrthoDB" id="15567at2759"/>
<protein>
    <recommendedName>
        <fullName evidence="7">LIM zinc-binding domain-containing protein</fullName>
    </recommendedName>
</protein>
<keyword evidence="1 5" id="KW-0479">Metal-binding</keyword>
<proteinExistence type="predicted"/>
<evidence type="ECO:0000313" key="9">
    <source>
        <dbReference type="Proteomes" id="UP000772434"/>
    </source>
</evidence>
<feature type="region of interest" description="Disordered" evidence="6">
    <location>
        <begin position="324"/>
        <end position="377"/>
    </location>
</feature>
<keyword evidence="3 5" id="KW-0862">Zinc</keyword>
<feature type="compositionally biased region" description="Pro residues" evidence="6">
    <location>
        <begin position="262"/>
        <end position="277"/>
    </location>
</feature>
<dbReference type="CDD" id="cd08368">
    <property type="entry name" value="LIM"/>
    <property type="match status" value="2"/>
</dbReference>
<dbReference type="PANTHER" id="PTHR24205">
    <property type="entry name" value="FOUR AND A HALF LIM DOMAINS PROTEIN"/>
    <property type="match status" value="1"/>
</dbReference>
<evidence type="ECO:0000256" key="3">
    <source>
        <dbReference type="ARBA" id="ARBA00022833"/>
    </source>
</evidence>
<name>A0A9P5QBC6_9AGAR</name>
<dbReference type="GO" id="GO:0003712">
    <property type="term" value="F:transcription coregulator activity"/>
    <property type="evidence" value="ECO:0007669"/>
    <property type="project" value="TreeGrafter"/>
</dbReference>
<feature type="domain" description="LIM zinc-binding" evidence="7">
    <location>
        <begin position="954"/>
        <end position="1015"/>
    </location>
</feature>
<dbReference type="AlphaFoldDB" id="A0A9P5QBC6"/>